<sequence length="297" mass="33611">MKIDGVFSGGGVKAYAFVGALKRVEEHGLILERVAGTSAGAIVASLLAAEYTASDIQNMLDELDLQKLIDPPALTKVLPFTKWAFLYFQLGINKGNKLERWVYDKLARKDIYTFKDINSSYLKVVVSDISLGRLVVIPDDLERIYDINPETFPVAKAVRMSAGFPYFFIPKKLSSSKNKKSIIIDGGLLSNFPLWVFEDRDKKISRPILGMKLSESTLNNIAPRKINNALDMFHALFVTMKEAHDSRYISKSQKNNIIFIPIKNVGSINFDIREETKEQLIDTGYRSAKKFLEHWPR</sequence>
<comment type="caution">
    <text evidence="4">The sequence shown here is derived from an EMBL/GenBank/DDBJ whole genome shotgun (WGS) entry which is preliminary data.</text>
</comment>
<evidence type="ECO:0000313" key="5">
    <source>
        <dbReference type="Proteomes" id="UP000675284"/>
    </source>
</evidence>
<dbReference type="CDD" id="cd07207">
    <property type="entry name" value="Pat_ExoU_VipD_like"/>
    <property type="match status" value="1"/>
</dbReference>
<feature type="active site" description="Proton acceptor" evidence="2">
    <location>
        <position position="185"/>
    </location>
</feature>
<name>A0A941DVY4_9BACI</name>
<dbReference type="PANTHER" id="PTHR46394">
    <property type="entry name" value="ANNEXIN"/>
    <property type="match status" value="1"/>
</dbReference>
<dbReference type="PANTHER" id="PTHR46394:SF1">
    <property type="entry name" value="PNPLA DOMAIN-CONTAINING PROTEIN"/>
    <property type="match status" value="1"/>
</dbReference>
<dbReference type="GO" id="GO:0016042">
    <property type="term" value="P:lipid catabolic process"/>
    <property type="evidence" value="ECO:0007669"/>
    <property type="project" value="UniProtKB-UniRule"/>
</dbReference>
<feature type="short sequence motif" description="DGA/G" evidence="2">
    <location>
        <begin position="185"/>
        <end position="187"/>
    </location>
</feature>
<organism evidence="4 5">
    <name type="scientific">Virgibacillus salarius</name>
    <dbReference type="NCBI Taxonomy" id="447199"/>
    <lineage>
        <taxon>Bacteria</taxon>
        <taxon>Bacillati</taxon>
        <taxon>Bacillota</taxon>
        <taxon>Bacilli</taxon>
        <taxon>Bacillales</taxon>
        <taxon>Bacillaceae</taxon>
        <taxon>Virgibacillus</taxon>
    </lineage>
</organism>
<dbReference type="GO" id="GO:0016787">
    <property type="term" value="F:hydrolase activity"/>
    <property type="evidence" value="ECO:0007669"/>
    <property type="project" value="UniProtKB-UniRule"/>
</dbReference>
<feature type="domain" description="PNPLA" evidence="3">
    <location>
        <begin position="5"/>
        <end position="198"/>
    </location>
</feature>
<keyword evidence="2" id="KW-0442">Lipid degradation</keyword>
<feature type="short sequence motif" description="GXSXG" evidence="2">
    <location>
        <begin position="36"/>
        <end position="40"/>
    </location>
</feature>
<comment type="caution">
    <text evidence="2">Lacks conserved residue(s) required for the propagation of feature annotation.</text>
</comment>
<evidence type="ECO:0000259" key="3">
    <source>
        <dbReference type="PROSITE" id="PS51635"/>
    </source>
</evidence>
<accession>A0A941DVY4</accession>
<keyword evidence="5" id="KW-1185">Reference proteome</keyword>
<keyword evidence="1 2" id="KW-0443">Lipid metabolism</keyword>
<evidence type="ECO:0000256" key="2">
    <source>
        <dbReference type="PROSITE-ProRule" id="PRU01161"/>
    </source>
</evidence>
<dbReference type="Pfam" id="PF01734">
    <property type="entry name" value="Patatin"/>
    <property type="match status" value="1"/>
</dbReference>
<dbReference type="Proteomes" id="UP000675284">
    <property type="component" value="Unassembled WGS sequence"/>
</dbReference>
<keyword evidence="2" id="KW-0378">Hydrolase</keyword>
<dbReference type="AlphaFoldDB" id="A0A941DVY4"/>
<gene>
    <name evidence="4" type="ORF">KCX74_17250</name>
</gene>
<proteinExistence type="predicted"/>
<dbReference type="InterPro" id="IPR016035">
    <property type="entry name" value="Acyl_Trfase/lysoPLipase"/>
</dbReference>
<dbReference type="Gene3D" id="3.40.1090.10">
    <property type="entry name" value="Cytosolic phospholipase A2 catalytic domain"/>
    <property type="match status" value="2"/>
</dbReference>
<dbReference type="PROSITE" id="PS51635">
    <property type="entry name" value="PNPLA"/>
    <property type="match status" value="1"/>
</dbReference>
<feature type="active site" description="Nucleophile" evidence="2">
    <location>
        <position position="38"/>
    </location>
</feature>
<dbReference type="InterPro" id="IPR002641">
    <property type="entry name" value="PNPLA_dom"/>
</dbReference>
<dbReference type="InterPro" id="IPR052580">
    <property type="entry name" value="Lipid_Hydrolase"/>
</dbReference>
<protein>
    <submittedName>
        <fullName evidence="4">Patatin-like phospholipase family protein</fullName>
    </submittedName>
</protein>
<evidence type="ECO:0000313" key="4">
    <source>
        <dbReference type="EMBL" id="MBR7797780.1"/>
    </source>
</evidence>
<dbReference type="SUPFAM" id="SSF52151">
    <property type="entry name" value="FabD/lysophospholipase-like"/>
    <property type="match status" value="1"/>
</dbReference>
<dbReference type="EMBL" id="JAGSOT010000070">
    <property type="protein sequence ID" value="MBR7797780.1"/>
    <property type="molecule type" value="Genomic_DNA"/>
</dbReference>
<dbReference type="RefSeq" id="WP_166530855.1">
    <property type="nucleotide sequence ID" value="NZ_BAAACY010000103.1"/>
</dbReference>
<reference evidence="4" key="1">
    <citation type="submission" date="2021-04" db="EMBL/GenBank/DDBJ databases">
        <title>Isolation and polyphasic classification of algal microorganism.</title>
        <authorList>
            <person name="Wang S."/>
        </authorList>
    </citation>
    <scope>NUCLEOTIDE SEQUENCE</scope>
    <source>
        <strain evidence="4">720a</strain>
    </source>
</reference>
<evidence type="ECO:0000256" key="1">
    <source>
        <dbReference type="ARBA" id="ARBA00023098"/>
    </source>
</evidence>